<evidence type="ECO:0000313" key="9">
    <source>
        <dbReference type="EMBL" id="KAK0180316.1"/>
    </source>
</evidence>
<dbReference type="GO" id="GO:0051321">
    <property type="term" value="P:meiotic cell cycle"/>
    <property type="evidence" value="ECO:0007669"/>
    <property type="project" value="TreeGrafter"/>
</dbReference>
<feature type="compositionally biased region" description="Acidic residues" evidence="6">
    <location>
        <begin position="164"/>
        <end position="180"/>
    </location>
</feature>
<dbReference type="GO" id="GO:0051011">
    <property type="term" value="F:microtubule minus-end binding"/>
    <property type="evidence" value="ECO:0007669"/>
    <property type="project" value="TreeGrafter"/>
</dbReference>
<dbReference type="InterPro" id="IPR059169">
    <property type="entry name" value="GCP5_N_ext"/>
</dbReference>
<gene>
    <name evidence="9" type="ORF">PV327_005974</name>
</gene>
<keyword evidence="4 5" id="KW-0206">Cytoskeleton</keyword>
<evidence type="ECO:0000256" key="2">
    <source>
        <dbReference type="ARBA" id="ARBA00022490"/>
    </source>
</evidence>
<dbReference type="AlphaFoldDB" id="A0AA39G3A7"/>
<evidence type="ECO:0000256" key="6">
    <source>
        <dbReference type="SAM" id="MobiDB-lite"/>
    </source>
</evidence>
<dbReference type="Gene3D" id="1.20.120.1900">
    <property type="entry name" value="Gamma-tubulin complex, C-terminal domain"/>
    <property type="match status" value="1"/>
</dbReference>
<keyword evidence="10" id="KW-1185">Reference proteome</keyword>
<dbReference type="GO" id="GO:0000922">
    <property type="term" value="C:spindle pole"/>
    <property type="evidence" value="ECO:0007669"/>
    <property type="project" value="InterPro"/>
</dbReference>
<dbReference type="EMBL" id="JAQQBR010000003">
    <property type="protein sequence ID" value="KAK0180316.1"/>
    <property type="molecule type" value="Genomic_DNA"/>
</dbReference>
<dbReference type="Pfam" id="PF04130">
    <property type="entry name" value="GCP_C_terminal"/>
    <property type="match status" value="1"/>
</dbReference>
<feature type="domain" description="Gamma tubulin complex component protein N-terminal" evidence="8">
    <location>
        <begin position="279"/>
        <end position="704"/>
    </location>
</feature>
<dbReference type="GO" id="GO:0007020">
    <property type="term" value="P:microtubule nucleation"/>
    <property type="evidence" value="ECO:0007669"/>
    <property type="project" value="InterPro"/>
</dbReference>
<feature type="region of interest" description="Disordered" evidence="6">
    <location>
        <begin position="164"/>
        <end position="195"/>
    </location>
</feature>
<protein>
    <recommendedName>
        <fullName evidence="5">Gamma-tubulin complex component</fullName>
    </recommendedName>
</protein>
<evidence type="ECO:0000259" key="7">
    <source>
        <dbReference type="Pfam" id="PF04130"/>
    </source>
</evidence>
<organism evidence="9 10">
    <name type="scientific">Microctonus hyperodae</name>
    <name type="common">Parasitoid wasp</name>
    <dbReference type="NCBI Taxonomy" id="165561"/>
    <lineage>
        <taxon>Eukaryota</taxon>
        <taxon>Metazoa</taxon>
        <taxon>Ecdysozoa</taxon>
        <taxon>Arthropoda</taxon>
        <taxon>Hexapoda</taxon>
        <taxon>Insecta</taxon>
        <taxon>Pterygota</taxon>
        <taxon>Neoptera</taxon>
        <taxon>Endopterygota</taxon>
        <taxon>Hymenoptera</taxon>
        <taxon>Apocrita</taxon>
        <taxon>Ichneumonoidea</taxon>
        <taxon>Braconidae</taxon>
        <taxon>Euphorinae</taxon>
        <taxon>Microctonus</taxon>
    </lineage>
</organism>
<dbReference type="Pfam" id="PF17681">
    <property type="entry name" value="GCP_N_terminal"/>
    <property type="match status" value="1"/>
</dbReference>
<sequence length="1006" mass="117133">MGTKILNDIDKDLKLLITAITGFEQSDEGFRTCERFVFSNIKHHRYLSINAHDTRKAIEDIKEKLTIYGKYTVANEFSNLVDTFLTSFVSDQHPQYDLQWSLLSLLLNLSSETEKSTVEFLHTTRIDKTLNNAIISESNEVNEIDWGEYLKDGQEDFFCDYGDSSESEWSDCDDEPNVDNEIDKETETREPNNASITDLDSIGVVDESEPFDLLTQAVESRKWLDLNIENSWWNSISQHECEVSSKSPHAHLCQLYNKEVLNNSQVIATITEYQACREVLWMFHIPTKMAVYDEITPNKFSVLPNLSIPSLTAPAFNSAFSSFCKYFSMIRTLDTFEESLSIMDTSDTLPPLTYTTYNVAMKQYLIDIKQNIVKIESKAMRQNEITTFCTLSRDLENCISRIQMLYKIHQSVIDSDISLSNWEKTYKLLHGLYKEMGNSPSCTRTNLCASLYLSSLRVYLNIIDTWLSEGRLEDFRDEFLINKIVEKSKHEDETKMNRFKIRFADDDDEFHDPIMKRLIRKVRDMGRSIELLITMDRISDVWKSNAEQYSSRISLNDEFIAEVIAELSKYGENCVDELDANEAFTQDGNESMIDSETSSPNSIFSDVEANIRKQVLRINNPFLMKVFQDYLPSMGLAAVDAVDSNSKNSEEINDNWGINIFHKLEKISPFILPYREVLERVLEKILDRRYSCASKLVKDILIDEYKLGQHLKLMRSIYMMERGHVMKKFYQHMFQAIENNSCWMNPYNLTSILEEVLSDEWRDSTSHNHWTISVEDNGIRQVLQAVDRTNLYYSIGWPINMVLNDEVLAKYNAIFRFQLKLKWALWSLNNLRFVDLEGKDPNNMKDLIYHFYARRLESLRFWLLHAIGSIHTYLSGQVLQSLGSIFEKSLDHANNLDDIVEIHNDYLDKVHEHCLQTPQFTDVMVTINNLLGMCAHIRDRWNRGVKQLIPSELDLMESSYTKYHTYLALALHNAVQHKEADYCKSAPSLQHLRYEFLNIPQFLDFE</sequence>
<dbReference type="GO" id="GO:0000278">
    <property type="term" value="P:mitotic cell cycle"/>
    <property type="evidence" value="ECO:0007669"/>
    <property type="project" value="TreeGrafter"/>
</dbReference>
<dbReference type="PANTHER" id="PTHR19302">
    <property type="entry name" value="GAMMA TUBULIN COMPLEX PROTEIN"/>
    <property type="match status" value="1"/>
</dbReference>
<dbReference type="InterPro" id="IPR040457">
    <property type="entry name" value="GCP_C"/>
</dbReference>
<dbReference type="GO" id="GO:0043015">
    <property type="term" value="F:gamma-tubulin binding"/>
    <property type="evidence" value="ECO:0007669"/>
    <property type="project" value="InterPro"/>
</dbReference>
<proteinExistence type="inferred from homology"/>
<feature type="domain" description="Gamma tubulin complex component C-terminal" evidence="7">
    <location>
        <begin position="707"/>
        <end position="964"/>
    </location>
</feature>
<keyword evidence="3 5" id="KW-0493">Microtubule</keyword>
<evidence type="ECO:0000259" key="8">
    <source>
        <dbReference type="Pfam" id="PF17681"/>
    </source>
</evidence>
<reference evidence="9" key="2">
    <citation type="submission" date="2023-03" db="EMBL/GenBank/DDBJ databases">
        <authorList>
            <person name="Inwood S.N."/>
            <person name="Skelly J.G."/>
            <person name="Guhlin J."/>
            <person name="Harrop T.W.R."/>
            <person name="Goldson S.G."/>
            <person name="Dearden P.K."/>
        </authorList>
    </citation>
    <scope>NUCLEOTIDE SEQUENCE</scope>
    <source>
        <strain evidence="9">Lincoln</strain>
        <tissue evidence="9">Whole body</tissue>
    </source>
</reference>
<comment type="caution">
    <text evidence="9">The sequence shown here is derived from an EMBL/GenBank/DDBJ whole genome shotgun (WGS) entry which is preliminary data.</text>
</comment>
<reference evidence="9" key="1">
    <citation type="journal article" date="2023" name="bioRxiv">
        <title>Scaffold-level genome assemblies of two parasitoid biocontrol wasps reveal the parthenogenesis mechanism and an associated novel virus.</title>
        <authorList>
            <person name="Inwood S."/>
            <person name="Skelly J."/>
            <person name="Guhlin J."/>
            <person name="Harrop T."/>
            <person name="Goldson S."/>
            <person name="Dearden P."/>
        </authorList>
    </citation>
    <scope>NUCLEOTIDE SEQUENCE</scope>
    <source>
        <strain evidence="9">Lincoln</strain>
        <tissue evidence="9">Whole body</tissue>
    </source>
</reference>
<evidence type="ECO:0000256" key="4">
    <source>
        <dbReference type="ARBA" id="ARBA00023212"/>
    </source>
</evidence>
<evidence type="ECO:0000313" key="10">
    <source>
        <dbReference type="Proteomes" id="UP001168972"/>
    </source>
</evidence>
<comment type="similarity">
    <text evidence="1 5">Belongs to the TUBGCP family.</text>
</comment>
<keyword evidence="2 5" id="KW-0963">Cytoplasm</keyword>
<comment type="subcellular location">
    <subcellularLocation>
        <location evidence="5">Cytoplasm</location>
        <location evidence="5">Cytoskeleton</location>
        <location evidence="5">Microtubule organizing center</location>
    </subcellularLocation>
</comment>
<name>A0AA39G3A7_MICHY</name>
<accession>A0AA39G3A7</accession>
<dbReference type="GO" id="GO:0051225">
    <property type="term" value="P:spindle assembly"/>
    <property type="evidence" value="ECO:0007669"/>
    <property type="project" value="TreeGrafter"/>
</dbReference>
<dbReference type="PANTHER" id="PTHR19302:SF33">
    <property type="entry name" value="GAMMA-TUBULIN COMPLEX COMPONENT 5"/>
    <property type="match status" value="1"/>
</dbReference>
<dbReference type="GO" id="GO:0000930">
    <property type="term" value="C:gamma-tubulin complex"/>
    <property type="evidence" value="ECO:0007669"/>
    <property type="project" value="TreeGrafter"/>
</dbReference>
<dbReference type="GO" id="GO:0005874">
    <property type="term" value="C:microtubule"/>
    <property type="evidence" value="ECO:0007669"/>
    <property type="project" value="UniProtKB-KW"/>
</dbReference>
<evidence type="ECO:0000256" key="5">
    <source>
        <dbReference type="RuleBase" id="RU363050"/>
    </source>
</evidence>
<dbReference type="InterPro" id="IPR007259">
    <property type="entry name" value="GCP"/>
</dbReference>
<dbReference type="CDD" id="cd22572">
    <property type="entry name" value="GCP5_NTD"/>
    <property type="match status" value="1"/>
</dbReference>
<dbReference type="GO" id="GO:0031122">
    <property type="term" value="P:cytoplasmic microtubule organization"/>
    <property type="evidence" value="ECO:0007669"/>
    <property type="project" value="TreeGrafter"/>
</dbReference>
<dbReference type="InterPro" id="IPR041470">
    <property type="entry name" value="GCP_N"/>
</dbReference>
<dbReference type="Proteomes" id="UP001168972">
    <property type="component" value="Unassembled WGS sequence"/>
</dbReference>
<feature type="compositionally biased region" description="Basic and acidic residues" evidence="6">
    <location>
        <begin position="181"/>
        <end position="190"/>
    </location>
</feature>
<evidence type="ECO:0000256" key="1">
    <source>
        <dbReference type="ARBA" id="ARBA00010337"/>
    </source>
</evidence>
<dbReference type="InterPro" id="IPR042241">
    <property type="entry name" value="GCP_C_sf"/>
</dbReference>
<evidence type="ECO:0000256" key="3">
    <source>
        <dbReference type="ARBA" id="ARBA00022701"/>
    </source>
</evidence>